<dbReference type="OrthoDB" id="9785826at2"/>
<dbReference type="PANTHER" id="PTHR43544:SF12">
    <property type="entry name" value="NAD(P)-BINDING ROSSMANN-FOLD SUPERFAMILY PROTEIN"/>
    <property type="match status" value="1"/>
</dbReference>
<sequence length="256" mass="28133">MNTRTNGQRVLVQGASRGIGLGFVRALLERAEVAQLHATCRAPQAAEALQALQQAHPGRLFLHRLDVTEPATIEQAAGAVAEQTDRLHRVVNASGMLHQREAGVWPEKHLKDVSLEALQAVFAVNAHGPLLVARAFDRLLCHDEPAVFACVSARVGSIGDNRLGGWYAYRASKAALNQYLRTLAIEWRRRAPRVTAVALHPGTTDTGLSEPFQARVPEDKLFPVERTVRQLLAIIDDLAPEDSGRFIAWDGRDVPW</sequence>
<dbReference type="PRINTS" id="PR00081">
    <property type="entry name" value="GDHRDH"/>
</dbReference>
<protein>
    <submittedName>
        <fullName evidence="1">NAD(P)-dependent dehydrogenase (Short-subunit alcohol dehydrogenase family)</fullName>
    </submittedName>
</protein>
<proteinExistence type="predicted"/>
<comment type="caution">
    <text evidence="1">The sequence shown here is derived from an EMBL/GenBank/DDBJ whole genome shotgun (WGS) entry which is preliminary data.</text>
</comment>
<name>A0A498C436_9GAMM</name>
<dbReference type="GO" id="GO:0016491">
    <property type="term" value="F:oxidoreductase activity"/>
    <property type="evidence" value="ECO:0007669"/>
    <property type="project" value="TreeGrafter"/>
</dbReference>
<accession>A0A498C436</accession>
<evidence type="ECO:0000313" key="2">
    <source>
        <dbReference type="Proteomes" id="UP000275461"/>
    </source>
</evidence>
<dbReference type="InterPro" id="IPR051468">
    <property type="entry name" value="Fungal_SecMetab_SDRs"/>
</dbReference>
<dbReference type="InterPro" id="IPR002347">
    <property type="entry name" value="SDR_fam"/>
</dbReference>
<organism evidence="1 2">
    <name type="scientific">Alkalispirillum mobile</name>
    <dbReference type="NCBI Taxonomy" id="85925"/>
    <lineage>
        <taxon>Bacteria</taxon>
        <taxon>Pseudomonadati</taxon>
        <taxon>Pseudomonadota</taxon>
        <taxon>Gammaproteobacteria</taxon>
        <taxon>Chromatiales</taxon>
        <taxon>Ectothiorhodospiraceae</taxon>
        <taxon>Alkalispirillum</taxon>
    </lineage>
</organism>
<dbReference type="PANTHER" id="PTHR43544">
    <property type="entry name" value="SHORT-CHAIN DEHYDROGENASE/REDUCTASE"/>
    <property type="match status" value="1"/>
</dbReference>
<keyword evidence="2" id="KW-1185">Reference proteome</keyword>
<dbReference type="EMBL" id="RCDA01000001">
    <property type="protein sequence ID" value="RLK50455.1"/>
    <property type="molecule type" value="Genomic_DNA"/>
</dbReference>
<dbReference type="Gene3D" id="3.40.50.720">
    <property type="entry name" value="NAD(P)-binding Rossmann-like Domain"/>
    <property type="match status" value="1"/>
</dbReference>
<dbReference type="RefSeq" id="WP_121440944.1">
    <property type="nucleotide sequence ID" value="NZ_RCDA01000001.1"/>
</dbReference>
<dbReference type="CDD" id="cd05325">
    <property type="entry name" value="carb_red_sniffer_like_SDR_c"/>
    <property type="match status" value="1"/>
</dbReference>
<gene>
    <name evidence="1" type="ORF">DFR31_0353</name>
</gene>
<dbReference type="AlphaFoldDB" id="A0A498C436"/>
<reference evidence="1 2" key="1">
    <citation type="submission" date="2018-10" db="EMBL/GenBank/DDBJ databases">
        <title>Genomic Encyclopedia of Type Strains, Phase IV (KMG-IV): sequencing the most valuable type-strain genomes for metagenomic binning, comparative biology and taxonomic classification.</title>
        <authorList>
            <person name="Goeker M."/>
        </authorList>
    </citation>
    <scope>NUCLEOTIDE SEQUENCE [LARGE SCALE GENOMIC DNA]</scope>
    <source>
        <strain evidence="1 2">DSM 12769</strain>
    </source>
</reference>
<dbReference type="InterPro" id="IPR036291">
    <property type="entry name" value="NAD(P)-bd_dom_sf"/>
</dbReference>
<dbReference type="SUPFAM" id="SSF51735">
    <property type="entry name" value="NAD(P)-binding Rossmann-fold domains"/>
    <property type="match status" value="1"/>
</dbReference>
<dbReference type="GO" id="GO:0005737">
    <property type="term" value="C:cytoplasm"/>
    <property type="evidence" value="ECO:0007669"/>
    <property type="project" value="TreeGrafter"/>
</dbReference>
<dbReference type="Proteomes" id="UP000275461">
    <property type="component" value="Unassembled WGS sequence"/>
</dbReference>
<dbReference type="Pfam" id="PF00106">
    <property type="entry name" value="adh_short"/>
    <property type="match status" value="1"/>
</dbReference>
<evidence type="ECO:0000313" key="1">
    <source>
        <dbReference type="EMBL" id="RLK50455.1"/>
    </source>
</evidence>